<feature type="compositionally biased region" description="Basic and acidic residues" evidence="2">
    <location>
        <begin position="1038"/>
        <end position="1058"/>
    </location>
</feature>
<proteinExistence type="predicted"/>
<reference evidence="3 4" key="1">
    <citation type="journal article" date="2006" name="Science">
        <title>Phytophthora genome sequences uncover evolutionary origins and mechanisms of pathogenesis.</title>
        <authorList>
            <person name="Tyler B.M."/>
            <person name="Tripathy S."/>
            <person name="Zhang X."/>
            <person name="Dehal P."/>
            <person name="Jiang R.H."/>
            <person name="Aerts A."/>
            <person name="Arredondo F.D."/>
            <person name="Baxter L."/>
            <person name="Bensasson D."/>
            <person name="Beynon J.L."/>
            <person name="Chapman J."/>
            <person name="Damasceno C.M."/>
            <person name="Dorrance A.E."/>
            <person name="Dou D."/>
            <person name="Dickerman A.W."/>
            <person name="Dubchak I.L."/>
            <person name="Garbelotto M."/>
            <person name="Gijzen M."/>
            <person name="Gordon S.G."/>
            <person name="Govers F."/>
            <person name="Grunwald N.J."/>
            <person name="Huang W."/>
            <person name="Ivors K.L."/>
            <person name="Jones R.W."/>
            <person name="Kamoun S."/>
            <person name="Krampis K."/>
            <person name="Lamour K.H."/>
            <person name="Lee M.K."/>
            <person name="McDonald W.H."/>
            <person name="Medina M."/>
            <person name="Meijer H.J."/>
            <person name="Nordberg E.K."/>
            <person name="Maclean D.J."/>
            <person name="Ospina-Giraldo M.D."/>
            <person name="Morris P.F."/>
            <person name="Phuntumart V."/>
            <person name="Putnam N.H."/>
            <person name="Rash S."/>
            <person name="Rose J.K."/>
            <person name="Sakihama Y."/>
            <person name="Salamov A.A."/>
            <person name="Savidor A."/>
            <person name="Scheuring C.F."/>
            <person name="Smith B.M."/>
            <person name="Sobral B.W."/>
            <person name="Terry A."/>
            <person name="Torto-Alalibo T.A."/>
            <person name="Win J."/>
            <person name="Xu Z."/>
            <person name="Zhang H."/>
            <person name="Grigoriev I.V."/>
            <person name="Rokhsar D.S."/>
            <person name="Boore J.L."/>
        </authorList>
    </citation>
    <scope>NUCLEOTIDE SEQUENCE [LARGE SCALE GENOMIC DNA]</scope>
    <source>
        <strain evidence="3 4">P6497</strain>
    </source>
</reference>
<evidence type="ECO:0000256" key="1">
    <source>
        <dbReference type="SAM" id="Coils"/>
    </source>
</evidence>
<gene>
    <name evidence="3" type="ORF">PHYSODRAFT_486175</name>
</gene>
<feature type="compositionally biased region" description="Polar residues" evidence="2">
    <location>
        <begin position="966"/>
        <end position="979"/>
    </location>
</feature>
<dbReference type="EMBL" id="JH159152">
    <property type="protein sequence ID" value="EGZ24940.1"/>
    <property type="molecule type" value="Genomic_DNA"/>
</dbReference>
<sequence length="1072" mass="124063">MLRRIKERARADFHRQRLPPGSSSTTEDGVGVSRSKVPAEFFEEVQQQEASNDALRRQLELLRRLQLENNRFRQESRALRERNEALKERDELREREVKRLRDEVSEMDARAQQDQMGLATAAQTAHKLKVTQKRLTAAQSEIREYQTALQEARDARDQLQVSSQSEISELILEVKRWKRNTKQLRQQENRTVEELEFYKKTVAALEEEVAERRSQLKDAKREIADLTAMIKEKTAQCESVEASAADCVKRMEEGMEGLQKTHSQEREKRKKVENVRSTMQMQLDRMQAENGLLLEKQRELEHQLSVFKEHWKERKSAYQDQLQRFGSQLEEHVAKHKSDATTIGNMREEYEILESHLGEVEAVTKDLKFEVAAELRTAQKQVEALRKYAERALHNSSDSDDAALETAVDCERSRREEVWQEVPELQVVQAAISALRNEMMNVVHEFQRARHLVRQQGSKLALAVERATELEHLRAEDATKMKELREQRKLAEQAREIISQEKTEVLKWSEQACEKSEELEAELKKCGQLVLRLRKELHHALKTEESWDGPDSVDVEPLARSVASLGKEVDAVVSMRDHWRLDSEKQSRGLQEAQDDLRAIEKELTAKEEEFKEALEEMERVHNKNAQEQKLHFEQRIEDVDSERSTLETRLQEESARLAEAEENNAKLQHMVDGFEQDLPVFATILHLFVLVVQPLILQVSELLAQRRLLLRENAEFAQAHEQIECIGQVLKEMIPAAAPNEEKAKERQRRRLFRRVVIAVAFGLCAPLKVVRSRKRASALSSQPTVIKVLPPQQTLSRLSLRPLLERLKKMEITEKVAEVMESASASSGYVPSSFGSLILKVVMAINPAAKELLLASTNGTFHCQALLERRRRPVKMRVAARGDMTDYDTAPLSEEDIPTVALIRKRILALGKRVEDLHYQRNSLQKENYEFQFQLDQQANSLEDMEVLLKKTEELQDEMATLRSQNDQEMQRTQLEQQAKDQEIQSREDELVEAQAKIETLQVEVSDAEGRIARMEAEKASLRLELDQLKSSSIEEEVKADKAKAAARRQEEEVRSLKQASRRRQRCRRW</sequence>
<evidence type="ECO:0000256" key="2">
    <source>
        <dbReference type="SAM" id="MobiDB-lite"/>
    </source>
</evidence>
<feature type="compositionally biased region" description="Basic residues" evidence="2">
    <location>
        <begin position="1062"/>
        <end position="1072"/>
    </location>
</feature>
<feature type="region of interest" description="Disordered" evidence="2">
    <location>
        <begin position="966"/>
        <end position="985"/>
    </location>
</feature>
<dbReference type="KEGG" id="psoj:PHYSODRAFT_486175"/>
<dbReference type="Gene3D" id="1.10.287.1490">
    <property type="match status" value="1"/>
</dbReference>
<dbReference type="OMA" id="MNIVHEF"/>
<dbReference type="GeneID" id="20655977"/>
<feature type="region of interest" description="Disordered" evidence="2">
    <location>
        <begin position="1"/>
        <end position="35"/>
    </location>
</feature>
<feature type="coiled-coil region" evidence="1">
    <location>
        <begin position="128"/>
        <end position="303"/>
    </location>
</feature>
<dbReference type="Proteomes" id="UP000002640">
    <property type="component" value="Unassembled WGS sequence"/>
</dbReference>
<accession>G4YVD4</accession>
<evidence type="ECO:0000313" key="3">
    <source>
        <dbReference type="EMBL" id="EGZ24940.1"/>
    </source>
</evidence>
<dbReference type="RefSeq" id="XP_009520228.1">
    <property type="nucleotide sequence ID" value="XM_009521933.1"/>
</dbReference>
<feature type="coiled-coil region" evidence="1">
    <location>
        <begin position="467"/>
        <end position="536"/>
    </location>
</feature>
<protein>
    <submittedName>
        <fullName evidence="3">Uncharacterized protein</fullName>
    </submittedName>
</protein>
<organism evidence="3 4">
    <name type="scientific">Phytophthora sojae (strain P6497)</name>
    <name type="common">Soybean stem and root rot agent</name>
    <name type="synonym">Phytophthora megasperma f. sp. glycines</name>
    <dbReference type="NCBI Taxonomy" id="1094619"/>
    <lineage>
        <taxon>Eukaryota</taxon>
        <taxon>Sar</taxon>
        <taxon>Stramenopiles</taxon>
        <taxon>Oomycota</taxon>
        <taxon>Peronosporomycetes</taxon>
        <taxon>Peronosporales</taxon>
        <taxon>Peronosporaceae</taxon>
        <taxon>Phytophthora</taxon>
    </lineage>
</organism>
<dbReference type="SMR" id="G4YVD4"/>
<name>G4YVD4_PHYSP</name>
<keyword evidence="1" id="KW-0175">Coiled coil</keyword>
<evidence type="ECO:0000313" key="4">
    <source>
        <dbReference type="Proteomes" id="UP000002640"/>
    </source>
</evidence>
<feature type="region of interest" description="Disordered" evidence="2">
    <location>
        <begin position="1036"/>
        <end position="1072"/>
    </location>
</feature>
<feature type="coiled-coil region" evidence="1">
    <location>
        <begin position="45"/>
        <end position="103"/>
    </location>
</feature>
<feature type="coiled-coil region" evidence="1">
    <location>
        <begin position="583"/>
        <end position="678"/>
    </location>
</feature>
<dbReference type="InParanoid" id="G4YVD4"/>
<dbReference type="AlphaFoldDB" id="G4YVD4"/>
<keyword evidence="4" id="KW-1185">Reference proteome</keyword>